<proteinExistence type="predicted"/>
<keyword evidence="1" id="KW-0479">Metal-binding</keyword>
<organism evidence="5 6">
    <name type="scientific">Alicyclobacillus cellulosilyticus</name>
    <dbReference type="NCBI Taxonomy" id="1003997"/>
    <lineage>
        <taxon>Bacteria</taxon>
        <taxon>Bacillati</taxon>
        <taxon>Bacillota</taxon>
        <taxon>Bacilli</taxon>
        <taxon>Bacillales</taxon>
        <taxon>Alicyclobacillaceae</taxon>
        <taxon>Alicyclobacillus</taxon>
    </lineage>
</organism>
<dbReference type="InterPro" id="IPR050337">
    <property type="entry name" value="L-rhamnose_isomerase"/>
</dbReference>
<dbReference type="NCBIfam" id="TIGR02635">
    <property type="entry name" value="RhaI_grampos"/>
    <property type="match status" value="1"/>
</dbReference>
<evidence type="ECO:0000259" key="4">
    <source>
        <dbReference type="Pfam" id="PF01261"/>
    </source>
</evidence>
<dbReference type="GO" id="GO:0019301">
    <property type="term" value="P:rhamnose catabolic process"/>
    <property type="evidence" value="ECO:0007669"/>
    <property type="project" value="TreeGrafter"/>
</dbReference>
<reference evidence="5" key="1">
    <citation type="journal article" date="2014" name="Int. J. Syst. Evol. Microbiol.">
        <title>Complete genome sequence of Corynebacterium casei LMG S-19264T (=DSM 44701T), isolated from a smear-ripened cheese.</title>
        <authorList>
            <consortium name="US DOE Joint Genome Institute (JGI-PGF)"/>
            <person name="Walter F."/>
            <person name="Albersmeier A."/>
            <person name="Kalinowski J."/>
            <person name="Ruckert C."/>
        </authorList>
    </citation>
    <scope>NUCLEOTIDE SEQUENCE</scope>
    <source>
        <strain evidence="5">JCM 18487</strain>
    </source>
</reference>
<sequence>MTTDRAYALFEARQRERGIDLEQVMQKLSALQIETPSWGYGDSGTRFKVFRQAGVPRNPFEKLEDAAVVHRLTGICPSVAIHIPWDKVDDYAKLKAHAEGLGLRIGAVNPNLFQDDDYKFGSVTNVDARIRRKAVDHLLECAAIAKEVGSNVLSLWFADGTNYPGQGDFRQRRRWLHEALAELYQALGPDMRMLIEYKFFEPAFYHTDLADWGMAYTAAIKLGPKAQVLVDTGHHAQGTNVEHIVAVLLDEGKLGGFHFNSRKYADDDLIVGAHNPYELFLIFYQIVAAMAADDPAVRACAEHIAYMIDQSHCIEPKIPAMIRSVQNVQTQYAKALLINLEEVKDFQQRNDVLGAEEAVRRAFETDVTPLLIAWREARGLPADPMQAYKQSGYAEKILARGVGGASW</sequence>
<dbReference type="PANTHER" id="PTHR30268">
    <property type="entry name" value="L-RHAMNOSE ISOMERASE"/>
    <property type="match status" value="1"/>
</dbReference>
<dbReference type="RefSeq" id="WP_188881872.1">
    <property type="nucleotide sequence ID" value="NZ_BMOY01000016.1"/>
</dbReference>
<dbReference type="GO" id="GO:0019324">
    <property type="term" value="P:L-lyxose metabolic process"/>
    <property type="evidence" value="ECO:0007669"/>
    <property type="project" value="TreeGrafter"/>
</dbReference>
<keyword evidence="3 5" id="KW-0413">Isomerase</keyword>
<feature type="domain" description="Xylose isomerase-like TIM barrel" evidence="4">
    <location>
        <begin position="89"/>
        <end position="268"/>
    </location>
</feature>
<accession>A0A917NJE5</accession>
<keyword evidence="2" id="KW-0464">Manganese</keyword>
<dbReference type="InterPro" id="IPR036237">
    <property type="entry name" value="Xyl_isomerase-like_sf"/>
</dbReference>
<gene>
    <name evidence="5" type="ORF">GCM10010885_12620</name>
</gene>
<evidence type="ECO:0000313" key="6">
    <source>
        <dbReference type="Proteomes" id="UP000637695"/>
    </source>
</evidence>
<protein>
    <submittedName>
        <fullName evidence="5">L-rhamnose isomerase</fullName>
    </submittedName>
</protein>
<dbReference type="GO" id="GO:0008740">
    <property type="term" value="F:L-rhamnose isomerase activity"/>
    <property type="evidence" value="ECO:0007669"/>
    <property type="project" value="TreeGrafter"/>
</dbReference>
<dbReference type="SUPFAM" id="SSF51658">
    <property type="entry name" value="Xylose isomerase-like"/>
    <property type="match status" value="1"/>
</dbReference>
<comment type="caution">
    <text evidence="5">The sequence shown here is derived from an EMBL/GenBank/DDBJ whole genome shotgun (WGS) entry which is preliminary data.</text>
</comment>
<dbReference type="EMBL" id="BMOY01000016">
    <property type="protein sequence ID" value="GGJ04955.1"/>
    <property type="molecule type" value="Genomic_DNA"/>
</dbReference>
<dbReference type="GO" id="GO:0046872">
    <property type="term" value="F:metal ion binding"/>
    <property type="evidence" value="ECO:0007669"/>
    <property type="project" value="UniProtKB-KW"/>
</dbReference>
<evidence type="ECO:0000256" key="2">
    <source>
        <dbReference type="ARBA" id="ARBA00023211"/>
    </source>
</evidence>
<dbReference type="Pfam" id="PF01261">
    <property type="entry name" value="AP_endonuc_2"/>
    <property type="match status" value="1"/>
</dbReference>
<name>A0A917NJE5_9BACL</name>
<dbReference type="InterPro" id="IPR013022">
    <property type="entry name" value="Xyl_isomerase-like_TIM-brl"/>
</dbReference>
<dbReference type="InterPro" id="IPR013457">
    <property type="entry name" value="Rhamnose_iso-rel"/>
</dbReference>
<evidence type="ECO:0000256" key="3">
    <source>
        <dbReference type="ARBA" id="ARBA00023235"/>
    </source>
</evidence>
<reference evidence="5" key="2">
    <citation type="submission" date="2020-09" db="EMBL/GenBank/DDBJ databases">
        <authorList>
            <person name="Sun Q."/>
            <person name="Ohkuma M."/>
        </authorList>
    </citation>
    <scope>NUCLEOTIDE SEQUENCE</scope>
    <source>
        <strain evidence="5">JCM 18487</strain>
    </source>
</reference>
<dbReference type="PANTHER" id="PTHR30268:SF0">
    <property type="entry name" value="L-RHAMNOSE ISOMERASE"/>
    <property type="match status" value="1"/>
</dbReference>
<dbReference type="AlphaFoldDB" id="A0A917NJE5"/>
<evidence type="ECO:0000313" key="5">
    <source>
        <dbReference type="EMBL" id="GGJ04955.1"/>
    </source>
</evidence>
<keyword evidence="6" id="KW-1185">Reference proteome</keyword>
<evidence type="ECO:0000256" key="1">
    <source>
        <dbReference type="ARBA" id="ARBA00022723"/>
    </source>
</evidence>
<dbReference type="Gene3D" id="3.20.20.150">
    <property type="entry name" value="Divalent-metal-dependent TIM barrel enzymes"/>
    <property type="match status" value="1"/>
</dbReference>
<dbReference type="Proteomes" id="UP000637695">
    <property type="component" value="Unassembled WGS sequence"/>
</dbReference>